<dbReference type="AlphaFoldDB" id="X1SBW2"/>
<comment type="caution">
    <text evidence="1">The sequence shown here is derived from an EMBL/GenBank/DDBJ whole genome shotgun (WGS) entry which is preliminary data.</text>
</comment>
<dbReference type="EMBL" id="BARW01005203">
    <property type="protein sequence ID" value="GAI76606.1"/>
    <property type="molecule type" value="Genomic_DNA"/>
</dbReference>
<reference evidence="1" key="1">
    <citation type="journal article" date="2014" name="Front. Microbiol.">
        <title>High frequency of phylogenetically diverse reductive dehalogenase-homologous genes in deep subseafloor sedimentary metagenomes.</title>
        <authorList>
            <person name="Kawai M."/>
            <person name="Futagami T."/>
            <person name="Toyoda A."/>
            <person name="Takaki Y."/>
            <person name="Nishi S."/>
            <person name="Hori S."/>
            <person name="Arai W."/>
            <person name="Tsubouchi T."/>
            <person name="Morono Y."/>
            <person name="Uchiyama I."/>
            <person name="Ito T."/>
            <person name="Fujiyama A."/>
            <person name="Inagaki F."/>
            <person name="Takami H."/>
        </authorList>
    </citation>
    <scope>NUCLEOTIDE SEQUENCE</scope>
    <source>
        <strain evidence="1">Expedition CK06-06</strain>
    </source>
</reference>
<accession>X1SBW2</accession>
<organism evidence="1">
    <name type="scientific">marine sediment metagenome</name>
    <dbReference type="NCBI Taxonomy" id="412755"/>
    <lineage>
        <taxon>unclassified sequences</taxon>
        <taxon>metagenomes</taxon>
        <taxon>ecological metagenomes</taxon>
    </lineage>
</organism>
<proteinExistence type="predicted"/>
<gene>
    <name evidence="1" type="ORF">S12H4_11537</name>
</gene>
<sequence>MIKKRSKESYYGNTPEARRRQRANLIPGYSWDKRNRKKLRLDCWWELSALKDKQSIFEAYENKRSYEDIPKEELKGRDYLNGWWGELALESRISIYKEVISGLTKESRPEIYKD</sequence>
<feature type="non-terminal residue" evidence="1">
    <location>
        <position position="114"/>
    </location>
</feature>
<protein>
    <submittedName>
        <fullName evidence="1">Uncharacterized protein</fullName>
    </submittedName>
</protein>
<evidence type="ECO:0000313" key="1">
    <source>
        <dbReference type="EMBL" id="GAI76606.1"/>
    </source>
</evidence>
<name>X1SBW2_9ZZZZ</name>